<evidence type="ECO:0000256" key="1">
    <source>
        <dbReference type="ARBA" id="ARBA00023015"/>
    </source>
</evidence>
<name>A0A3B0TGR5_9ZZZZ</name>
<reference evidence="6" key="1">
    <citation type="submission" date="2018-06" db="EMBL/GenBank/DDBJ databases">
        <authorList>
            <person name="Zhirakovskaya E."/>
        </authorList>
    </citation>
    <scope>NUCLEOTIDE SEQUENCE</scope>
</reference>
<organism evidence="6">
    <name type="scientific">hydrothermal vent metagenome</name>
    <dbReference type="NCBI Taxonomy" id="652676"/>
    <lineage>
        <taxon>unclassified sequences</taxon>
        <taxon>metagenomes</taxon>
        <taxon>ecological metagenomes</taxon>
    </lineage>
</organism>
<dbReference type="InterPro" id="IPR014757">
    <property type="entry name" value="Tscrpt_reg_IclR_C"/>
</dbReference>
<dbReference type="AlphaFoldDB" id="A0A3B0TGR5"/>
<dbReference type="SMART" id="SM00346">
    <property type="entry name" value="HTH_ICLR"/>
    <property type="match status" value="1"/>
</dbReference>
<proteinExistence type="predicted"/>
<dbReference type="GO" id="GO:0003677">
    <property type="term" value="F:DNA binding"/>
    <property type="evidence" value="ECO:0007669"/>
    <property type="project" value="UniProtKB-KW"/>
</dbReference>
<dbReference type="GO" id="GO:0003700">
    <property type="term" value="F:DNA-binding transcription factor activity"/>
    <property type="evidence" value="ECO:0007669"/>
    <property type="project" value="TreeGrafter"/>
</dbReference>
<feature type="domain" description="HTH iclR-type" evidence="4">
    <location>
        <begin position="20"/>
        <end position="82"/>
    </location>
</feature>
<dbReference type="Pfam" id="PF09339">
    <property type="entry name" value="HTH_IclR"/>
    <property type="match status" value="1"/>
</dbReference>
<dbReference type="InterPro" id="IPR050707">
    <property type="entry name" value="HTH_MetabolicPath_Reg"/>
</dbReference>
<feature type="domain" description="IclR-ED" evidence="5">
    <location>
        <begin position="83"/>
        <end position="265"/>
    </location>
</feature>
<accession>A0A3B0TGR5</accession>
<keyword evidence="1" id="KW-0805">Transcription regulation</keyword>
<dbReference type="InterPro" id="IPR005471">
    <property type="entry name" value="Tscrpt_reg_IclR_N"/>
</dbReference>
<evidence type="ECO:0000259" key="4">
    <source>
        <dbReference type="PROSITE" id="PS51077"/>
    </source>
</evidence>
<dbReference type="GO" id="GO:0045892">
    <property type="term" value="P:negative regulation of DNA-templated transcription"/>
    <property type="evidence" value="ECO:0007669"/>
    <property type="project" value="TreeGrafter"/>
</dbReference>
<dbReference type="PANTHER" id="PTHR30136:SF35">
    <property type="entry name" value="HTH-TYPE TRANSCRIPTIONAL REGULATOR RV1719"/>
    <property type="match status" value="1"/>
</dbReference>
<dbReference type="Gene3D" id="1.10.10.10">
    <property type="entry name" value="Winged helix-like DNA-binding domain superfamily/Winged helix DNA-binding domain"/>
    <property type="match status" value="1"/>
</dbReference>
<evidence type="ECO:0000256" key="2">
    <source>
        <dbReference type="ARBA" id="ARBA00023125"/>
    </source>
</evidence>
<dbReference type="SUPFAM" id="SSF46785">
    <property type="entry name" value="Winged helix' DNA-binding domain"/>
    <property type="match status" value="1"/>
</dbReference>
<keyword evidence="2" id="KW-0238">DNA-binding</keyword>
<evidence type="ECO:0000259" key="5">
    <source>
        <dbReference type="PROSITE" id="PS51078"/>
    </source>
</evidence>
<dbReference type="InterPro" id="IPR029016">
    <property type="entry name" value="GAF-like_dom_sf"/>
</dbReference>
<gene>
    <name evidence="6" type="ORF">MNBD_ALPHA05-48</name>
</gene>
<dbReference type="InterPro" id="IPR036388">
    <property type="entry name" value="WH-like_DNA-bd_sf"/>
</dbReference>
<dbReference type="SUPFAM" id="SSF55781">
    <property type="entry name" value="GAF domain-like"/>
    <property type="match status" value="1"/>
</dbReference>
<dbReference type="PROSITE" id="PS51077">
    <property type="entry name" value="HTH_ICLR"/>
    <property type="match status" value="1"/>
</dbReference>
<protein>
    <submittedName>
        <fullName evidence="6">Transcriptional regulator, IclR family</fullName>
    </submittedName>
</protein>
<keyword evidence="3" id="KW-0804">Transcription</keyword>
<dbReference type="Gene3D" id="3.30.450.40">
    <property type="match status" value="1"/>
</dbReference>
<dbReference type="Pfam" id="PF01614">
    <property type="entry name" value="IclR_C"/>
    <property type="match status" value="1"/>
</dbReference>
<sequence length="265" mass="29318">MDAILLSARNHCANGDSLPAPTVAKTMAVIEVVGQRSDGLTHAEIVETTGCSSNLVHRVLSTLVSLGYMIRREQDRRYTLSNRLVEVCRPRVSDKSLVVCAQAGLRSLRDRSRETVQLTIESGGKALVLEQLSGLESVQVMGRVGMLIPLYSCAPGKALLAFMPETERGDWFRTVKLKSFTATTKKTRAALEEELRKVERLGYAEDLEEGLEGIRCVAAPIFDTHRRAVGAITVMAPKWRLPQRRFAEVGEWSLQAAAQIRDELL</sequence>
<dbReference type="InterPro" id="IPR036390">
    <property type="entry name" value="WH_DNA-bd_sf"/>
</dbReference>
<dbReference type="PROSITE" id="PS51078">
    <property type="entry name" value="ICLR_ED"/>
    <property type="match status" value="1"/>
</dbReference>
<evidence type="ECO:0000256" key="3">
    <source>
        <dbReference type="ARBA" id="ARBA00023163"/>
    </source>
</evidence>
<dbReference type="PANTHER" id="PTHR30136">
    <property type="entry name" value="HELIX-TURN-HELIX TRANSCRIPTIONAL REGULATOR, ICLR FAMILY"/>
    <property type="match status" value="1"/>
</dbReference>
<dbReference type="EMBL" id="UOEH01000509">
    <property type="protein sequence ID" value="VAW06226.1"/>
    <property type="molecule type" value="Genomic_DNA"/>
</dbReference>
<evidence type="ECO:0000313" key="6">
    <source>
        <dbReference type="EMBL" id="VAW06226.1"/>
    </source>
</evidence>
<feature type="non-terminal residue" evidence="6">
    <location>
        <position position="265"/>
    </location>
</feature>